<dbReference type="EMBL" id="QFGA01000001">
    <property type="protein sequence ID" value="TEB08009.1"/>
    <property type="molecule type" value="Genomic_DNA"/>
</dbReference>
<name>A0A4Y7RGX4_9FIRM</name>
<evidence type="ECO:0000256" key="1">
    <source>
        <dbReference type="SAM" id="Phobius"/>
    </source>
</evidence>
<dbReference type="Pfam" id="PF00174">
    <property type="entry name" value="Oxidored_molyb"/>
    <property type="match status" value="1"/>
</dbReference>
<dbReference type="Gene3D" id="3.90.420.10">
    <property type="entry name" value="Oxidoreductase, molybdopterin-binding domain"/>
    <property type="match status" value="1"/>
</dbReference>
<dbReference type="InterPro" id="IPR000572">
    <property type="entry name" value="OxRdtase_Mopterin-bd_dom"/>
</dbReference>
<keyword evidence="1" id="KW-0812">Transmembrane</keyword>
<reference evidence="3 4" key="1">
    <citation type="journal article" date="2018" name="Environ. Microbiol.">
        <title>Novel energy conservation strategies and behaviour of Pelotomaculum schinkii driving syntrophic propionate catabolism.</title>
        <authorList>
            <person name="Hidalgo-Ahumada C.A.P."/>
            <person name="Nobu M.K."/>
            <person name="Narihiro T."/>
            <person name="Tamaki H."/>
            <person name="Liu W.T."/>
            <person name="Kamagata Y."/>
            <person name="Stams A.J.M."/>
            <person name="Imachi H."/>
            <person name="Sousa D.Z."/>
        </authorList>
    </citation>
    <scope>NUCLEOTIDE SEQUENCE [LARGE SCALE GENOMIC DNA]</scope>
    <source>
        <strain evidence="3 4">HH</strain>
    </source>
</reference>
<organism evidence="3 4">
    <name type="scientific">Pelotomaculum schinkii</name>
    <dbReference type="NCBI Taxonomy" id="78350"/>
    <lineage>
        <taxon>Bacteria</taxon>
        <taxon>Bacillati</taxon>
        <taxon>Bacillota</taxon>
        <taxon>Clostridia</taxon>
        <taxon>Eubacteriales</taxon>
        <taxon>Desulfotomaculaceae</taxon>
        <taxon>Pelotomaculum</taxon>
    </lineage>
</organism>
<comment type="caution">
    <text evidence="3">The sequence shown here is derived from an EMBL/GenBank/DDBJ whole genome shotgun (WGS) entry which is preliminary data.</text>
</comment>
<gene>
    <name evidence="3" type="ORF">Psch_01564</name>
</gene>
<accession>A0A4Y7RGX4</accession>
<dbReference type="Proteomes" id="UP000298324">
    <property type="component" value="Unassembled WGS sequence"/>
</dbReference>
<dbReference type="InterPro" id="IPR036374">
    <property type="entry name" value="OxRdtase_Mopterin-bd_sf"/>
</dbReference>
<keyword evidence="1" id="KW-0472">Membrane</keyword>
<dbReference type="SUPFAM" id="SSF56524">
    <property type="entry name" value="Oxidoreductase molybdopterin-binding domain"/>
    <property type="match status" value="1"/>
</dbReference>
<evidence type="ECO:0000313" key="3">
    <source>
        <dbReference type="EMBL" id="TEB08009.1"/>
    </source>
</evidence>
<sequence length="196" mass="20982">MTENNVDESKDRAINSKRWPALGIGLLVLIIAVCLFVSRGKSGPQEGTVVIKAGAATLGSFTVADLRKLPAVEKKVVVQSNCSNNCGNNSGNNSGNSGENSSEHEFTGTPLLGVLNSIDPGLTQKHKKIITRGVDYYSQVLEMSEVLQPDNVYIVYADNGKSLQTKAGGEGSLQVIVCNDISGQRFTKWLVSLELQ</sequence>
<keyword evidence="1" id="KW-1133">Transmembrane helix</keyword>
<evidence type="ECO:0000259" key="2">
    <source>
        <dbReference type="Pfam" id="PF00174"/>
    </source>
</evidence>
<dbReference type="RefSeq" id="WP_190239765.1">
    <property type="nucleotide sequence ID" value="NZ_QFGA01000001.1"/>
</dbReference>
<feature type="domain" description="Oxidoreductase molybdopterin-binding" evidence="2">
    <location>
        <begin position="56"/>
        <end position="195"/>
    </location>
</feature>
<dbReference type="AlphaFoldDB" id="A0A4Y7RGX4"/>
<proteinExistence type="predicted"/>
<protein>
    <submittedName>
        <fullName evidence="3">Oxidoreductase molybdopterin binding domain protein</fullName>
    </submittedName>
</protein>
<keyword evidence="4" id="KW-1185">Reference proteome</keyword>
<evidence type="ECO:0000313" key="4">
    <source>
        <dbReference type="Proteomes" id="UP000298324"/>
    </source>
</evidence>
<feature type="transmembrane region" description="Helical" evidence="1">
    <location>
        <begin position="20"/>
        <end position="38"/>
    </location>
</feature>